<dbReference type="InterPro" id="IPR028082">
    <property type="entry name" value="Peripla_BP_I"/>
</dbReference>
<dbReference type="PANTHER" id="PTHR30146:SF154">
    <property type="entry name" value="TRANSCRIPTION REGULATOR, MEMBER OF GALR FAMILY"/>
    <property type="match status" value="1"/>
</dbReference>
<dbReference type="Proteomes" id="UP000306509">
    <property type="component" value="Unassembled WGS sequence"/>
</dbReference>
<dbReference type="Gene3D" id="3.40.50.2300">
    <property type="match status" value="2"/>
</dbReference>
<comment type="caution">
    <text evidence="5">The sequence shown here is derived from an EMBL/GenBank/DDBJ whole genome shotgun (WGS) entry which is preliminary data.</text>
</comment>
<dbReference type="InterPro" id="IPR000843">
    <property type="entry name" value="HTH_LacI"/>
</dbReference>
<evidence type="ECO:0000256" key="2">
    <source>
        <dbReference type="ARBA" id="ARBA00023125"/>
    </source>
</evidence>
<dbReference type="InterPro" id="IPR046335">
    <property type="entry name" value="LacI/GalR-like_sensor"/>
</dbReference>
<accession>A0A4U8QPQ7</accession>
<dbReference type="PANTHER" id="PTHR30146">
    <property type="entry name" value="LACI-RELATED TRANSCRIPTIONAL REPRESSOR"/>
    <property type="match status" value="1"/>
</dbReference>
<evidence type="ECO:0000256" key="1">
    <source>
        <dbReference type="ARBA" id="ARBA00023015"/>
    </source>
</evidence>
<dbReference type="CDD" id="cd01392">
    <property type="entry name" value="HTH_LacI"/>
    <property type="match status" value="1"/>
</dbReference>
<keyword evidence="6" id="KW-1185">Reference proteome</keyword>
<keyword evidence="3" id="KW-0804">Transcription</keyword>
<dbReference type="CDD" id="cd06267">
    <property type="entry name" value="PBP1_LacI_sugar_binding-like"/>
    <property type="match status" value="1"/>
</dbReference>
<dbReference type="Gene3D" id="1.10.260.40">
    <property type="entry name" value="lambda repressor-like DNA-binding domains"/>
    <property type="match status" value="1"/>
</dbReference>
<dbReference type="InterPro" id="IPR010982">
    <property type="entry name" value="Lambda_DNA-bd_dom_sf"/>
</dbReference>
<evidence type="ECO:0000313" key="6">
    <source>
        <dbReference type="Proteomes" id="UP000306509"/>
    </source>
</evidence>
<dbReference type="GO" id="GO:0000976">
    <property type="term" value="F:transcription cis-regulatory region binding"/>
    <property type="evidence" value="ECO:0007669"/>
    <property type="project" value="TreeGrafter"/>
</dbReference>
<protein>
    <submittedName>
        <fullName evidence="5">Putative galacturonate locus repressor</fullName>
    </submittedName>
</protein>
<dbReference type="GO" id="GO:0003700">
    <property type="term" value="F:DNA-binding transcription factor activity"/>
    <property type="evidence" value="ECO:0007669"/>
    <property type="project" value="TreeGrafter"/>
</dbReference>
<dbReference type="SUPFAM" id="SSF47413">
    <property type="entry name" value="lambda repressor-like DNA-binding domains"/>
    <property type="match status" value="1"/>
</dbReference>
<evidence type="ECO:0000259" key="4">
    <source>
        <dbReference type="PROSITE" id="PS50932"/>
    </source>
</evidence>
<dbReference type="PROSITE" id="PS50932">
    <property type="entry name" value="HTH_LACI_2"/>
    <property type="match status" value="1"/>
</dbReference>
<evidence type="ECO:0000256" key="3">
    <source>
        <dbReference type="ARBA" id="ARBA00023163"/>
    </source>
</evidence>
<reference evidence="5 6" key="1">
    <citation type="journal article" date="2019" name="Anaerobe">
        <title>Detection of Robinsoniella peoriensis in multiple bone samples of a trauma patient.</title>
        <authorList>
            <person name="Schrottner P."/>
            <person name="Hartwich K."/>
            <person name="Bunk B."/>
            <person name="Schober I."/>
            <person name="Helbig S."/>
            <person name="Rudolph W.W."/>
            <person name="Gunzer F."/>
        </authorList>
    </citation>
    <scope>NUCLEOTIDE SEQUENCE [LARGE SCALE GENOMIC DNA]</scope>
    <source>
        <strain evidence="5 6">DSM 106044</strain>
    </source>
</reference>
<feature type="domain" description="HTH lacI-type" evidence="4">
    <location>
        <begin position="3"/>
        <end position="39"/>
    </location>
</feature>
<name>A0A4U8QPQ7_9FIRM</name>
<proteinExistence type="predicted"/>
<dbReference type="SUPFAM" id="SSF53822">
    <property type="entry name" value="Periplasmic binding protein-like I"/>
    <property type="match status" value="1"/>
</dbReference>
<dbReference type="Pfam" id="PF13377">
    <property type="entry name" value="Peripla_BP_3"/>
    <property type="match status" value="1"/>
</dbReference>
<gene>
    <name evidence="5" type="primary">exuR_1</name>
    <name evidence="5" type="ORF">DSM106044_00616</name>
</gene>
<dbReference type="RefSeq" id="WP_138001757.1">
    <property type="nucleotide sequence ID" value="NZ_QGQD01000014.1"/>
</dbReference>
<dbReference type="SMART" id="SM00354">
    <property type="entry name" value="HTH_LACI"/>
    <property type="match status" value="1"/>
</dbReference>
<organism evidence="5 6">
    <name type="scientific">Robinsoniella peoriensis</name>
    <dbReference type="NCBI Taxonomy" id="180332"/>
    <lineage>
        <taxon>Bacteria</taxon>
        <taxon>Bacillati</taxon>
        <taxon>Bacillota</taxon>
        <taxon>Clostridia</taxon>
        <taxon>Lachnospirales</taxon>
        <taxon>Lachnospiraceae</taxon>
        <taxon>Robinsoniella</taxon>
    </lineage>
</organism>
<evidence type="ECO:0000313" key="5">
    <source>
        <dbReference type="EMBL" id="TLD02486.1"/>
    </source>
</evidence>
<sequence length="338" mass="38910">MRVKAKDIAKELGLSTATVSLAINNRPGVNEDTRRRVLDYLESKTAEDESAGGNEKIIRMLAFLEDRPYWDSSENTRTYITFEQASRRAREYGYKMDLVNVIRGKDDIGAFLDECIRDNVAGVYVNAAYMEEDDYASFLNFKIPFVVCDQDFNDLHTDNIMLNNHQGVIMGLDYLYKNGHRDILYFRNTNNFYNMYERREAFNRFMEKKGLQSRRNERIVDIGGGTQEAFEGMQRYIEDKKHIPTAIFSENYEVTIGISKALENNGYKIPDDISIVGFDTIPDTALMDYQPTCICALHDRKAYVSIGRLVERIQGDVEESVKIYVNTELLIGDSVRCL</sequence>
<dbReference type="AlphaFoldDB" id="A0A4U8QPQ7"/>
<dbReference type="STRING" id="180332.GCA_000797495_03161"/>
<keyword evidence="1" id="KW-0805">Transcription regulation</keyword>
<dbReference type="EMBL" id="QGQD01000014">
    <property type="protein sequence ID" value="TLD02486.1"/>
    <property type="molecule type" value="Genomic_DNA"/>
</dbReference>
<dbReference type="Pfam" id="PF00356">
    <property type="entry name" value="LacI"/>
    <property type="match status" value="1"/>
</dbReference>
<keyword evidence="2" id="KW-0238">DNA-binding</keyword>